<evidence type="ECO:0000313" key="2">
    <source>
        <dbReference type="EMBL" id="MXO00922.1"/>
    </source>
</evidence>
<dbReference type="PANTHER" id="PTHR30535">
    <property type="entry name" value="VITAMIN B12-BINDING PROTEIN"/>
    <property type="match status" value="1"/>
</dbReference>
<sequence>MSKSLDFRRARPWEVALTLLALAAPIALPFTAGGDGGFIRKAVAQEMQQADTSRLVTIGGALTEIVYALGEEKRLVARDSTSMYPEEAMKLPDVGYMRALSPEGVIAVNPTAILAVEGSGPADALAVLKSAGIPFETVPEGYDRAAILKKIDAVGTFLGVQEKAKALEEKVGAELDAAIADAAKRPESERKRVLFILSVQNGRIMAAGGHTAADGIIGLAGAINATDGAFEGYKPLTDEAVINAKPDVIMVMRRPGADSSDEEILAHPAISVTPAGQNKAILRMNSLHLLGFGPRTASAISGLNKELYGKSGNVSQ</sequence>
<reference evidence="2 3" key="1">
    <citation type="submission" date="2019-12" db="EMBL/GenBank/DDBJ databases">
        <title>Shinella granuli gen. nov., sp. nov., and proposal of the reclassification of Zoogloea ramigera ATCC 19623 as Shinella zoogloeoides sp. nov.</title>
        <authorList>
            <person name="Gao J."/>
        </authorList>
    </citation>
    <scope>NUCLEOTIDE SEQUENCE [LARGE SCALE GENOMIC DNA]</scope>
    <source>
        <strain evidence="2 3">DSM 287</strain>
    </source>
</reference>
<protein>
    <submittedName>
        <fullName evidence="2">ABC transporter substrate-binding protein</fullName>
    </submittedName>
</protein>
<gene>
    <name evidence="2" type="ORF">GR156_11450</name>
</gene>
<evidence type="ECO:0000313" key="3">
    <source>
        <dbReference type="Proteomes" id="UP000440304"/>
    </source>
</evidence>
<feature type="domain" description="Fe/B12 periplasmic-binding" evidence="1">
    <location>
        <begin position="54"/>
        <end position="311"/>
    </location>
</feature>
<dbReference type="OrthoDB" id="9797736at2"/>
<dbReference type="EMBL" id="WUML01000008">
    <property type="protein sequence ID" value="MXO00922.1"/>
    <property type="molecule type" value="Genomic_DNA"/>
</dbReference>
<dbReference type="InterPro" id="IPR050902">
    <property type="entry name" value="ABC_Transporter_SBP"/>
</dbReference>
<dbReference type="Pfam" id="PF01497">
    <property type="entry name" value="Peripla_BP_2"/>
    <property type="match status" value="1"/>
</dbReference>
<dbReference type="RefSeq" id="WP_160786308.1">
    <property type="nucleotide sequence ID" value="NZ_CP086610.1"/>
</dbReference>
<dbReference type="Gene3D" id="3.40.50.1980">
    <property type="entry name" value="Nitrogenase molybdenum iron protein domain"/>
    <property type="match status" value="2"/>
</dbReference>
<dbReference type="InterPro" id="IPR002491">
    <property type="entry name" value="ABC_transptr_periplasmic_BD"/>
</dbReference>
<evidence type="ECO:0000259" key="1">
    <source>
        <dbReference type="PROSITE" id="PS50983"/>
    </source>
</evidence>
<dbReference type="PROSITE" id="PS50983">
    <property type="entry name" value="FE_B12_PBP"/>
    <property type="match status" value="1"/>
</dbReference>
<accession>A0A6N8TCB2</accession>
<name>A0A6N8TCB2_SHIZO</name>
<dbReference type="SUPFAM" id="SSF53807">
    <property type="entry name" value="Helical backbone' metal receptor"/>
    <property type="match status" value="1"/>
</dbReference>
<dbReference type="Proteomes" id="UP000440304">
    <property type="component" value="Unassembled WGS sequence"/>
</dbReference>
<organism evidence="2 3">
    <name type="scientific">Shinella zoogloeoides</name>
    <name type="common">Crabtreella saccharophila</name>
    <dbReference type="NCBI Taxonomy" id="352475"/>
    <lineage>
        <taxon>Bacteria</taxon>
        <taxon>Pseudomonadati</taxon>
        <taxon>Pseudomonadota</taxon>
        <taxon>Alphaproteobacteria</taxon>
        <taxon>Hyphomicrobiales</taxon>
        <taxon>Rhizobiaceae</taxon>
        <taxon>Shinella</taxon>
    </lineage>
</organism>
<comment type="caution">
    <text evidence="2">The sequence shown here is derived from an EMBL/GenBank/DDBJ whole genome shotgun (WGS) entry which is preliminary data.</text>
</comment>
<proteinExistence type="predicted"/>
<dbReference type="AlphaFoldDB" id="A0A6N8TCB2"/>
<dbReference type="CDD" id="cd01149">
    <property type="entry name" value="HutB"/>
    <property type="match status" value="1"/>
</dbReference>
<dbReference type="PANTHER" id="PTHR30535:SF4">
    <property type="entry name" value="HEMIN-BINDING PERIPLASMIC PROTEIN HMUT"/>
    <property type="match status" value="1"/>
</dbReference>